<evidence type="ECO:0000256" key="1">
    <source>
        <dbReference type="SAM" id="MobiDB-lite"/>
    </source>
</evidence>
<proteinExistence type="predicted"/>
<gene>
    <name evidence="3" type="ORF">BCV69DRAFT_85239</name>
</gene>
<dbReference type="RefSeq" id="XP_025345265.1">
    <property type="nucleotide sequence ID" value="XM_025495576.1"/>
</dbReference>
<feature type="transmembrane region" description="Helical" evidence="2">
    <location>
        <begin position="66"/>
        <end position="91"/>
    </location>
</feature>
<feature type="region of interest" description="Disordered" evidence="1">
    <location>
        <begin position="1"/>
        <end position="20"/>
    </location>
</feature>
<dbReference type="OrthoDB" id="3187264at2759"/>
<feature type="compositionally biased region" description="Low complexity" evidence="1">
    <location>
        <begin position="7"/>
        <end position="20"/>
    </location>
</feature>
<dbReference type="Proteomes" id="UP000245942">
    <property type="component" value="Unassembled WGS sequence"/>
</dbReference>
<reference evidence="3 4" key="1">
    <citation type="journal article" date="2018" name="Mol. Biol. Evol.">
        <title>Broad Genomic Sampling Reveals a Smut Pathogenic Ancestry of the Fungal Clade Ustilaginomycotina.</title>
        <authorList>
            <person name="Kijpornyongpan T."/>
            <person name="Mondo S.J."/>
            <person name="Barry K."/>
            <person name="Sandor L."/>
            <person name="Lee J."/>
            <person name="Lipzen A."/>
            <person name="Pangilinan J."/>
            <person name="LaButti K."/>
            <person name="Hainaut M."/>
            <person name="Henrissat B."/>
            <person name="Grigoriev I.V."/>
            <person name="Spatafora J.W."/>
            <person name="Aime M.C."/>
        </authorList>
    </citation>
    <scope>NUCLEOTIDE SEQUENCE [LARGE SCALE GENOMIC DNA]</scope>
    <source>
        <strain evidence="3 4">MCA 4718</strain>
    </source>
</reference>
<dbReference type="EMBL" id="KZ819338">
    <property type="protein sequence ID" value="PWN18105.1"/>
    <property type="molecule type" value="Genomic_DNA"/>
</dbReference>
<keyword evidence="2" id="KW-0472">Membrane</keyword>
<keyword evidence="2" id="KW-0812">Transmembrane</keyword>
<keyword evidence="4" id="KW-1185">Reference proteome</keyword>
<feature type="transmembrane region" description="Helical" evidence="2">
    <location>
        <begin position="112"/>
        <end position="135"/>
    </location>
</feature>
<evidence type="ECO:0000256" key="2">
    <source>
        <dbReference type="SAM" id="Phobius"/>
    </source>
</evidence>
<dbReference type="AlphaFoldDB" id="A0A316U574"/>
<dbReference type="GeneID" id="37017310"/>
<feature type="transmembrane region" description="Helical" evidence="2">
    <location>
        <begin position="251"/>
        <end position="275"/>
    </location>
</feature>
<feature type="transmembrane region" description="Helical" evidence="2">
    <location>
        <begin position="36"/>
        <end position="54"/>
    </location>
</feature>
<feature type="compositionally biased region" description="Low complexity" evidence="1">
    <location>
        <begin position="294"/>
        <end position="303"/>
    </location>
</feature>
<evidence type="ECO:0000313" key="3">
    <source>
        <dbReference type="EMBL" id="PWN18105.1"/>
    </source>
</evidence>
<name>A0A316U574_9BASI</name>
<organism evidence="3 4">
    <name type="scientific">Pseudomicrostroma glucosiphilum</name>
    <dbReference type="NCBI Taxonomy" id="1684307"/>
    <lineage>
        <taxon>Eukaryota</taxon>
        <taxon>Fungi</taxon>
        <taxon>Dikarya</taxon>
        <taxon>Basidiomycota</taxon>
        <taxon>Ustilaginomycotina</taxon>
        <taxon>Exobasidiomycetes</taxon>
        <taxon>Microstromatales</taxon>
        <taxon>Microstromatales incertae sedis</taxon>
        <taxon>Pseudomicrostroma</taxon>
    </lineage>
</organism>
<evidence type="ECO:0000313" key="4">
    <source>
        <dbReference type="Proteomes" id="UP000245942"/>
    </source>
</evidence>
<keyword evidence="2" id="KW-1133">Transmembrane helix</keyword>
<accession>A0A316U574</accession>
<sequence length="325" mass="34449">MATIVDSSSSPPLQPQAATSPGEDRLWINLRKQAKYVVIGATLCWYFQTGLHWRDVLDAGRSEARFGRILAGVSLLLLVLSVTLFATLMLLPLRGSPPNFAAWQQDPHLKRLIPILTSSLVGGFTTLFLTLSPIFAPPPPSTSLAIRLTDASRAAGGNLQAASKGIQSLVTEIASSLGFHPSSSSSSSSQTYLASLKSSDLLEKLRLTSAQGLASRLGVSSGRAEEFTVLLDEYQERAKIWAEGRARYAGWAGAVGGAVGVYLLVLGIVGLLGVFTTPLSKRAKKDGKGKTAEVTTVSPTSTPIPKPVRNLRPHDAAPNAPLTPL</sequence>
<feature type="region of interest" description="Disordered" evidence="1">
    <location>
        <begin position="282"/>
        <end position="325"/>
    </location>
</feature>
<protein>
    <submittedName>
        <fullName evidence="3">Uncharacterized protein</fullName>
    </submittedName>
</protein>